<proteinExistence type="inferred from homology"/>
<keyword evidence="9" id="KW-0520">NAD</keyword>
<name>A0A2W5VNQ7_9BACT</name>
<evidence type="ECO:0000256" key="4">
    <source>
        <dbReference type="ARBA" id="ARBA00013001"/>
    </source>
</evidence>
<dbReference type="InterPro" id="IPR029753">
    <property type="entry name" value="D-isomer_DH_CS"/>
</dbReference>
<accession>A0A2W5VNQ7</accession>
<evidence type="ECO:0000313" key="16">
    <source>
        <dbReference type="EMBL" id="PZR12081.1"/>
    </source>
</evidence>
<keyword evidence="10" id="KW-0718">Serine biosynthesis</keyword>
<evidence type="ECO:0000256" key="11">
    <source>
        <dbReference type="ARBA" id="ARBA00030455"/>
    </source>
</evidence>
<evidence type="ECO:0000256" key="2">
    <source>
        <dbReference type="ARBA" id="ARBA00005216"/>
    </source>
</evidence>
<dbReference type="PROSITE" id="PS00065">
    <property type="entry name" value="D_2_HYDROXYACID_DH_1"/>
    <property type="match status" value="1"/>
</dbReference>
<dbReference type="GO" id="GO:0051287">
    <property type="term" value="F:NAD binding"/>
    <property type="evidence" value="ECO:0007669"/>
    <property type="project" value="InterPro"/>
</dbReference>
<dbReference type="Pfam" id="PF22629">
    <property type="entry name" value="ACT_AHAS_ss"/>
    <property type="match status" value="1"/>
</dbReference>
<comment type="pathway">
    <text evidence="2">Amino-acid biosynthesis; L-serine biosynthesis; L-serine from 3-phospho-D-glycerate: step 1/3.</text>
</comment>
<dbReference type="UniPathway" id="UPA00135">
    <property type="reaction ID" value="UER00196"/>
</dbReference>
<evidence type="ECO:0000256" key="3">
    <source>
        <dbReference type="ARBA" id="ARBA00005854"/>
    </source>
</evidence>
<comment type="similarity">
    <text evidence="3 14">Belongs to the D-isomer specific 2-hydroxyacid dehydrogenase family.</text>
</comment>
<dbReference type="NCBIfam" id="NF008759">
    <property type="entry name" value="PRK11790.1"/>
    <property type="match status" value="1"/>
</dbReference>
<dbReference type="PANTHER" id="PTHR42789:SF1">
    <property type="entry name" value="D-ISOMER SPECIFIC 2-HYDROXYACID DEHYDROGENASE FAMILY PROTEIN (AFU_ORTHOLOGUE AFUA_6G10090)"/>
    <property type="match status" value="1"/>
</dbReference>
<dbReference type="InterPro" id="IPR036291">
    <property type="entry name" value="NAD(P)-bd_dom_sf"/>
</dbReference>
<sequence length="403" mass="43179">MNVLLLEGIHPVAEQALVQAGHTVRRVAGALKEDELIAQLEGVQLLGIRSKTNVTKKVLESAHAKSLLSVGAFCIGTNQIALDEAMKRGVAVFNAPFSNTRSVAELVIAEIIMLSRELGDRDIEMHQGVWKKTASGSHEVRGKTLGVVGYGHIGTQVGILAEFFGMRVIFYDVTSKLPLGNTQVAGSLDALLEQSDFVTLHVPETPQTRMMIGSEQLARMKKGACLINASRGTVVDIEALAEAIKRGHLHGAAVDVYPDEPESSDTRGFKTPLQNLHNVILTPHIGGSTLEAQENIGREVASSLIRYADSGATTGSVNFPGVELGRSPRTWRLTHVHQNVPGVLRDVNRVIGDAGANIHAQLLSTNADIGYLMIDLDSEASEQVVAGLKKLPTTIHARTVSGI</sequence>
<protein>
    <recommendedName>
        <fullName evidence="6">D-3-phosphoglycerate dehydrogenase</fullName>
        <ecNumber evidence="4">1.1.1.399</ecNumber>
        <ecNumber evidence="5">1.1.1.95</ecNumber>
    </recommendedName>
    <alternativeName>
        <fullName evidence="11">2-oxoglutarate reductase</fullName>
    </alternativeName>
</protein>
<dbReference type="Pfam" id="PF02826">
    <property type="entry name" value="2-Hacid_dh_C"/>
    <property type="match status" value="1"/>
</dbReference>
<organism evidence="16 17">
    <name type="scientific">Archangium gephyra</name>
    <dbReference type="NCBI Taxonomy" id="48"/>
    <lineage>
        <taxon>Bacteria</taxon>
        <taxon>Pseudomonadati</taxon>
        <taxon>Myxococcota</taxon>
        <taxon>Myxococcia</taxon>
        <taxon>Myxococcales</taxon>
        <taxon>Cystobacterineae</taxon>
        <taxon>Archangiaceae</taxon>
        <taxon>Archangium</taxon>
    </lineage>
</organism>
<dbReference type="PROSITE" id="PS51671">
    <property type="entry name" value="ACT"/>
    <property type="match status" value="1"/>
</dbReference>
<dbReference type="InterPro" id="IPR050857">
    <property type="entry name" value="D-2-hydroxyacid_DH"/>
</dbReference>
<dbReference type="PROSITE" id="PS00670">
    <property type="entry name" value="D_2_HYDROXYACID_DH_2"/>
    <property type="match status" value="1"/>
</dbReference>
<dbReference type="EC" id="1.1.1.399" evidence="4"/>
<evidence type="ECO:0000256" key="10">
    <source>
        <dbReference type="ARBA" id="ARBA00023299"/>
    </source>
</evidence>
<dbReference type="SUPFAM" id="SSF51735">
    <property type="entry name" value="NAD(P)-binding Rossmann-fold domains"/>
    <property type="match status" value="1"/>
</dbReference>
<dbReference type="InterPro" id="IPR002912">
    <property type="entry name" value="ACT_dom"/>
</dbReference>
<dbReference type="PROSITE" id="PS00671">
    <property type="entry name" value="D_2_HYDROXYACID_DH_3"/>
    <property type="match status" value="1"/>
</dbReference>
<evidence type="ECO:0000256" key="5">
    <source>
        <dbReference type="ARBA" id="ARBA00013143"/>
    </source>
</evidence>
<evidence type="ECO:0000256" key="8">
    <source>
        <dbReference type="ARBA" id="ARBA00023002"/>
    </source>
</evidence>
<reference evidence="16 17" key="1">
    <citation type="submission" date="2017-08" db="EMBL/GenBank/DDBJ databases">
        <title>Infants hospitalized years apart are colonized by the same room-sourced microbial strains.</title>
        <authorList>
            <person name="Brooks B."/>
            <person name="Olm M.R."/>
            <person name="Firek B.A."/>
            <person name="Baker R."/>
            <person name="Thomas B.C."/>
            <person name="Morowitz M.J."/>
            <person name="Banfield J.F."/>
        </authorList>
    </citation>
    <scope>NUCLEOTIDE SEQUENCE [LARGE SCALE GENOMIC DNA]</scope>
    <source>
        <strain evidence="16">S2_003_000_R2_14</strain>
    </source>
</reference>
<evidence type="ECO:0000256" key="13">
    <source>
        <dbReference type="ARBA" id="ARBA00048731"/>
    </source>
</evidence>
<evidence type="ECO:0000256" key="7">
    <source>
        <dbReference type="ARBA" id="ARBA00022605"/>
    </source>
</evidence>
<dbReference type="Gene3D" id="3.30.70.260">
    <property type="match status" value="1"/>
</dbReference>
<evidence type="ECO:0000256" key="6">
    <source>
        <dbReference type="ARBA" id="ARBA00021582"/>
    </source>
</evidence>
<dbReference type="PANTHER" id="PTHR42789">
    <property type="entry name" value="D-ISOMER SPECIFIC 2-HYDROXYACID DEHYDROGENASE FAMILY PROTEIN (AFU_ORTHOLOGUE AFUA_6G10090)"/>
    <property type="match status" value="1"/>
</dbReference>
<dbReference type="GO" id="GO:0006564">
    <property type="term" value="P:L-serine biosynthetic process"/>
    <property type="evidence" value="ECO:0007669"/>
    <property type="project" value="UniProtKB-KW"/>
</dbReference>
<comment type="catalytic activity">
    <reaction evidence="13">
        <text>(2R)-3-phosphoglycerate + NAD(+) = 3-phosphooxypyruvate + NADH + H(+)</text>
        <dbReference type="Rhea" id="RHEA:12641"/>
        <dbReference type="ChEBI" id="CHEBI:15378"/>
        <dbReference type="ChEBI" id="CHEBI:18110"/>
        <dbReference type="ChEBI" id="CHEBI:57540"/>
        <dbReference type="ChEBI" id="CHEBI:57945"/>
        <dbReference type="ChEBI" id="CHEBI:58272"/>
        <dbReference type="EC" id="1.1.1.95"/>
    </reaction>
</comment>
<evidence type="ECO:0000256" key="1">
    <source>
        <dbReference type="ARBA" id="ARBA00003800"/>
    </source>
</evidence>
<dbReference type="CDD" id="cd04901">
    <property type="entry name" value="ACT_3PGDH"/>
    <property type="match status" value="1"/>
</dbReference>
<dbReference type="SUPFAM" id="SSF52283">
    <property type="entry name" value="Formate/glycerate dehydrogenase catalytic domain-like"/>
    <property type="match status" value="1"/>
</dbReference>
<dbReference type="Gene3D" id="3.40.50.720">
    <property type="entry name" value="NAD(P)-binding Rossmann-like Domain"/>
    <property type="match status" value="2"/>
</dbReference>
<comment type="catalytic activity">
    <reaction evidence="12">
        <text>(R)-2-hydroxyglutarate + NAD(+) = 2-oxoglutarate + NADH + H(+)</text>
        <dbReference type="Rhea" id="RHEA:49612"/>
        <dbReference type="ChEBI" id="CHEBI:15378"/>
        <dbReference type="ChEBI" id="CHEBI:15801"/>
        <dbReference type="ChEBI" id="CHEBI:16810"/>
        <dbReference type="ChEBI" id="CHEBI:57540"/>
        <dbReference type="ChEBI" id="CHEBI:57945"/>
        <dbReference type="EC" id="1.1.1.399"/>
    </reaction>
</comment>
<dbReference type="InterPro" id="IPR006140">
    <property type="entry name" value="D-isomer_DH_NAD-bd"/>
</dbReference>
<dbReference type="EMBL" id="QFQP01000013">
    <property type="protein sequence ID" value="PZR12081.1"/>
    <property type="molecule type" value="Genomic_DNA"/>
</dbReference>
<keyword evidence="8 14" id="KW-0560">Oxidoreductase</keyword>
<comment type="caution">
    <text evidence="16">The sequence shown here is derived from an EMBL/GenBank/DDBJ whole genome shotgun (WGS) entry which is preliminary data.</text>
</comment>
<evidence type="ECO:0000256" key="14">
    <source>
        <dbReference type="RuleBase" id="RU003719"/>
    </source>
</evidence>
<evidence type="ECO:0000313" key="17">
    <source>
        <dbReference type="Proteomes" id="UP000249061"/>
    </source>
</evidence>
<dbReference type="InterPro" id="IPR054480">
    <property type="entry name" value="AHAS_small-like_ACT"/>
</dbReference>
<dbReference type="CDD" id="cd12176">
    <property type="entry name" value="PGDH_3"/>
    <property type="match status" value="1"/>
</dbReference>
<keyword evidence="7" id="KW-0028">Amino-acid biosynthesis</keyword>
<dbReference type="EC" id="1.1.1.95" evidence="5"/>
<evidence type="ECO:0000259" key="15">
    <source>
        <dbReference type="PROSITE" id="PS51671"/>
    </source>
</evidence>
<dbReference type="GO" id="GO:0047545">
    <property type="term" value="F:(S)-2-hydroxyglutarate dehydrogenase activity"/>
    <property type="evidence" value="ECO:0007669"/>
    <property type="project" value="UniProtKB-ARBA"/>
</dbReference>
<comment type="function">
    <text evidence="1">Catalyzes the reversible oxidation of 3-phospho-D-glycerate to 3-phosphonooxypyruvate, the first step of the phosphorylated L-serine biosynthesis pathway. Also catalyzes the reversible oxidation of 2-hydroxyglutarate to 2-oxoglutarate.</text>
</comment>
<gene>
    <name evidence="16" type="ORF">DI536_17010</name>
</gene>
<dbReference type="Proteomes" id="UP000249061">
    <property type="component" value="Unassembled WGS sequence"/>
</dbReference>
<dbReference type="InterPro" id="IPR006139">
    <property type="entry name" value="D-isomer_2_OHA_DH_cat_dom"/>
</dbReference>
<dbReference type="AlphaFoldDB" id="A0A2W5VNQ7"/>
<evidence type="ECO:0000256" key="9">
    <source>
        <dbReference type="ARBA" id="ARBA00023027"/>
    </source>
</evidence>
<dbReference type="FunFam" id="3.40.50.720:FF:000041">
    <property type="entry name" value="D-3-phosphoglycerate dehydrogenase"/>
    <property type="match status" value="1"/>
</dbReference>
<dbReference type="InterPro" id="IPR045865">
    <property type="entry name" value="ACT-like_dom_sf"/>
</dbReference>
<dbReference type="GO" id="GO:0004617">
    <property type="term" value="F:phosphoglycerate dehydrogenase activity"/>
    <property type="evidence" value="ECO:0007669"/>
    <property type="project" value="UniProtKB-EC"/>
</dbReference>
<dbReference type="Pfam" id="PF00389">
    <property type="entry name" value="2-Hacid_dh"/>
    <property type="match status" value="1"/>
</dbReference>
<dbReference type="InterPro" id="IPR029752">
    <property type="entry name" value="D-isomer_DH_CS1"/>
</dbReference>
<dbReference type="SUPFAM" id="SSF55021">
    <property type="entry name" value="ACT-like"/>
    <property type="match status" value="1"/>
</dbReference>
<evidence type="ECO:0000256" key="12">
    <source>
        <dbReference type="ARBA" id="ARBA00048126"/>
    </source>
</evidence>
<feature type="domain" description="ACT" evidence="15">
    <location>
        <begin position="332"/>
        <end position="403"/>
    </location>
</feature>